<protein>
    <recommendedName>
        <fullName evidence="12">Aspartylglucosaminidase</fullName>
    </recommendedName>
</protein>
<keyword evidence="11" id="KW-1185">Reference proteome</keyword>
<keyword evidence="2" id="KW-0645">Protease</keyword>
<gene>
    <name evidence="10" type="ORF">MAC_08542</name>
</gene>
<dbReference type="FunFam" id="3.60.20.30:FF:000003">
    <property type="entry name" value="N(4)-(Beta-N-acetylglucosaminyl)-L-asparaginase isoform X1"/>
    <property type="match status" value="1"/>
</dbReference>
<keyword evidence="3" id="KW-0378">Hydrolase</keyword>
<dbReference type="HOGENOM" id="CLU_021603_0_0_1"/>
<dbReference type="InterPro" id="IPR000246">
    <property type="entry name" value="Peptidase_T2"/>
</dbReference>
<comment type="similarity">
    <text evidence="1">Belongs to the Ntn-hydrolase family.</text>
</comment>
<evidence type="ECO:0008006" key="12">
    <source>
        <dbReference type="Google" id="ProtNLM"/>
    </source>
</evidence>
<feature type="chain" id="PRO_5003239175" description="Aspartylglucosaminidase" evidence="9">
    <location>
        <begin position="18"/>
        <end position="350"/>
    </location>
</feature>
<dbReference type="Proteomes" id="UP000002499">
    <property type="component" value="Unassembled WGS sequence"/>
</dbReference>
<dbReference type="GO" id="GO:0005737">
    <property type="term" value="C:cytoplasm"/>
    <property type="evidence" value="ECO:0007669"/>
    <property type="project" value="TreeGrafter"/>
</dbReference>
<reference evidence="10 11" key="1">
    <citation type="journal article" date="2011" name="PLoS Genet.">
        <title>Genome sequencing and comparative transcriptomics of the model entomopathogenic fungi Metarhizium anisopliae and M. acridum.</title>
        <authorList>
            <person name="Gao Q."/>
            <person name="Jin K."/>
            <person name="Ying S.H."/>
            <person name="Zhang Y."/>
            <person name="Xiao G."/>
            <person name="Shang Y."/>
            <person name="Duan Z."/>
            <person name="Hu X."/>
            <person name="Xie X.Q."/>
            <person name="Zhou G."/>
            <person name="Peng G."/>
            <person name="Luo Z."/>
            <person name="Huang W."/>
            <person name="Wang B."/>
            <person name="Fang W."/>
            <person name="Wang S."/>
            <person name="Zhong Y."/>
            <person name="Ma L.J."/>
            <person name="St Leger R.J."/>
            <person name="Zhao G.P."/>
            <person name="Pei Y."/>
            <person name="Feng M.G."/>
            <person name="Xia Y."/>
            <person name="Wang C."/>
        </authorList>
    </citation>
    <scope>NUCLEOTIDE SEQUENCE [LARGE SCALE GENOMIC DNA]</scope>
    <source>
        <strain evidence="10 11">CQMa 102</strain>
    </source>
</reference>
<dbReference type="Pfam" id="PF01112">
    <property type="entry name" value="Asparaginase_2"/>
    <property type="match status" value="1"/>
</dbReference>
<accession>E9EF94</accession>
<feature type="region of interest" description="Disordered" evidence="8">
    <location>
        <begin position="179"/>
        <end position="199"/>
    </location>
</feature>
<proteinExistence type="inferred from homology"/>
<dbReference type="OMA" id="YKPIINI"/>
<dbReference type="GO" id="GO:0003948">
    <property type="term" value="F:N4-(beta-N-acetylglucosaminyl)-L-asparaginase activity"/>
    <property type="evidence" value="ECO:0007669"/>
    <property type="project" value="UniProtKB-ARBA"/>
</dbReference>
<feature type="compositionally biased region" description="Basic and acidic residues" evidence="8">
    <location>
        <begin position="190"/>
        <end position="199"/>
    </location>
</feature>
<dbReference type="PANTHER" id="PTHR10188">
    <property type="entry name" value="L-ASPARAGINASE"/>
    <property type="match status" value="1"/>
</dbReference>
<name>E9EF94_METAQ</name>
<dbReference type="MEROPS" id="T02.001"/>
<dbReference type="GO" id="GO:0008233">
    <property type="term" value="F:peptidase activity"/>
    <property type="evidence" value="ECO:0007669"/>
    <property type="project" value="UniProtKB-KW"/>
</dbReference>
<feature type="binding site" evidence="6">
    <location>
        <begin position="255"/>
        <end position="258"/>
    </location>
    <ligand>
        <name>substrate</name>
    </ligand>
</feature>
<feature type="site" description="Cleavage; by autolysis" evidence="7">
    <location>
        <begin position="203"/>
        <end position="204"/>
    </location>
</feature>
<dbReference type="Gene3D" id="3.60.20.30">
    <property type="entry name" value="(Glycosyl)asparaginase"/>
    <property type="match status" value="1"/>
</dbReference>
<dbReference type="KEGG" id="maw:19252853"/>
<evidence type="ECO:0000256" key="7">
    <source>
        <dbReference type="PIRSR" id="PIRSR600246-3"/>
    </source>
</evidence>
<evidence type="ECO:0000256" key="2">
    <source>
        <dbReference type="ARBA" id="ARBA00022670"/>
    </source>
</evidence>
<evidence type="ECO:0000256" key="9">
    <source>
        <dbReference type="SAM" id="SignalP"/>
    </source>
</evidence>
<dbReference type="GO" id="GO:0006508">
    <property type="term" value="P:proteolysis"/>
    <property type="evidence" value="ECO:0007669"/>
    <property type="project" value="UniProtKB-KW"/>
</dbReference>
<evidence type="ECO:0000313" key="11">
    <source>
        <dbReference type="Proteomes" id="UP000002499"/>
    </source>
</evidence>
<dbReference type="AlphaFoldDB" id="E9EF94"/>
<keyword evidence="4" id="KW-0068">Autocatalytic cleavage</keyword>
<dbReference type="OrthoDB" id="2262349at2759"/>
<dbReference type="SUPFAM" id="SSF56235">
    <property type="entry name" value="N-terminal nucleophile aminohydrolases (Ntn hydrolases)"/>
    <property type="match status" value="1"/>
</dbReference>
<feature type="binding site" evidence="6">
    <location>
        <begin position="232"/>
        <end position="235"/>
    </location>
    <ligand>
        <name>substrate</name>
    </ligand>
</feature>
<dbReference type="STRING" id="655827.E9EF94"/>
<evidence type="ECO:0000313" key="10">
    <source>
        <dbReference type="EMBL" id="EFY85410.1"/>
    </source>
</evidence>
<dbReference type="InParanoid" id="E9EF94"/>
<sequence>MHNALPLLLLLSPLATGTTPPVVVHTWGGPFTVAADAAHHALINSQSVLDAVQIGGAACENNQCDGTVGYGGSPSENCETTLDAMIMDGNTLNVGAVGALRRVKDAIAVARHVLEYTGHTMLVGDSATRFAAQNGFEEEDLATDRSRDMCDQWKRNQCQPNSWIGVVPDPRSSCGPYTPLRNGASGTTTPREDGADIRGRGHDTISLVALGKDGSMAAGTTTNGKAYKIPGRVGDGPITGSGSYVDSQVGGCGATGDGDLMMRFLPCYQAVESMRQGMSPAAAAEDAVRRMVKRFPNIQTGVVVMNNKGEHAGAASGWHFTYSFRGQGMEKTHVVQVDPINGHHGMSLEL</sequence>
<dbReference type="eggNOG" id="KOG1593">
    <property type="taxonomic scope" value="Eukaryota"/>
</dbReference>
<feature type="active site" description="Nucleophile" evidence="5">
    <location>
        <position position="204"/>
    </location>
</feature>
<evidence type="ECO:0000256" key="6">
    <source>
        <dbReference type="PIRSR" id="PIRSR600246-2"/>
    </source>
</evidence>
<feature type="signal peptide" evidence="9">
    <location>
        <begin position="1"/>
        <end position="17"/>
    </location>
</feature>
<dbReference type="GeneID" id="19252853"/>
<keyword evidence="9" id="KW-0732">Signal</keyword>
<dbReference type="CDD" id="cd04513">
    <property type="entry name" value="Glycosylasparaginase"/>
    <property type="match status" value="1"/>
</dbReference>
<dbReference type="PANTHER" id="PTHR10188:SF6">
    <property type="entry name" value="N(4)-(BETA-N-ACETYLGLUCOSAMINYL)-L-ASPARAGINASE"/>
    <property type="match status" value="1"/>
</dbReference>
<evidence type="ECO:0000256" key="1">
    <source>
        <dbReference type="ARBA" id="ARBA00010872"/>
    </source>
</evidence>
<evidence type="ECO:0000256" key="8">
    <source>
        <dbReference type="SAM" id="MobiDB-lite"/>
    </source>
</evidence>
<dbReference type="InterPro" id="IPR029055">
    <property type="entry name" value="Ntn_hydrolases_N"/>
</dbReference>
<dbReference type="EMBL" id="GL698578">
    <property type="protein sequence ID" value="EFY85410.1"/>
    <property type="molecule type" value="Genomic_DNA"/>
</dbReference>
<evidence type="ECO:0000256" key="5">
    <source>
        <dbReference type="PIRSR" id="PIRSR600246-1"/>
    </source>
</evidence>
<evidence type="ECO:0000256" key="4">
    <source>
        <dbReference type="ARBA" id="ARBA00022813"/>
    </source>
</evidence>
<evidence type="ECO:0000256" key="3">
    <source>
        <dbReference type="ARBA" id="ARBA00022801"/>
    </source>
</evidence>
<organism evidence="11">
    <name type="scientific">Metarhizium acridum (strain CQMa 102)</name>
    <dbReference type="NCBI Taxonomy" id="655827"/>
    <lineage>
        <taxon>Eukaryota</taxon>
        <taxon>Fungi</taxon>
        <taxon>Dikarya</taxon>
        <taxon>Ascomycota</taxon>
        <taxon>Pezizomycotina</taxon>
        <taxon>Sordariomycetes</taxon>
        <taxon>Hypocreomycetidae</taxon>
        <taxon>Hypocreales</taxon>
        <taxon>Clavicipitaceae</taxon>
        <taxon>Metarhizium</taxon>
    </lineage>
</organism>